<dbReference type="AlphaFoldDB" id="C0BUR0"/>
<evidence type="ECO:0000256" key="1">
    <source>
        <dbReference type="SAM" id="Phobius"/>
    </source>
</evidence>
<feature type="transmembrane region" description="Helical" evidence="1">
    <location>
        <begin position="157"/>
        <end position="190"/>
    </location>
</feature>
<sequence>MRFLRMNPWDMVLSTFLLLMGYELKMFGNSYSIDTEAMIQVQSSLYRSWIGLERFGLLLLKKMLGLYWYNNALASFLTAVCLLVAALLWAYLFSGVTNFIGKYHPVYFVGPFVTSPVLAEMLGFSLMGAEVGIAIGFAAIALMCLMDFVVSKKWWMGFLTVLFATVSFSLYLAMVTVFIAGFAMVFILLFWDNSKFTLARRFVFIGVGAGFFCISYLLYVVANVCALKICHMTTNPYISEQSRWGKDSVHHILQSISLHAASLYSGKGIYYSKVFTCLLALFIVIILISVFRHKVDVLTLIVSLCLCLSPMMMSIILGSAPSVRTEMSYPLMFAFAVVFLVMWTSDLFNGKIAVKYVAVVLAFILSWSQALIVNRIFYTEAINHQQDAELAQDIRNRIDELGVTDQSKETLVFLNYHPSACNSDCFTSDQLGLVGRSLFEVTVSPEQGTFVKTNFMNIMGNKFKQASKPQLQSAEKVGAAMPHWPAPGSVAKKGDLIIVNF</sequence>
<accession>C0BUR0</accession>
<feature type="transmembrane region" description="Helical" evidence="1">
    <location>
        <begin position="202"/>
        <end position="222"/>
    </location>
</feature>
<reference evidence="2 3" key="2">
    <citation type="submission" date="2009-02" db="EMBL/GenBank/DDBJ databases">
        <authorList>
            <person name="Fulton L."/>
            <person name="Clifton S."/>
            <person name="Fulton B."/>
            <person name="Xu J."/>
            <person name="Minx P."/>
            <person name="Pepin K.H."/>
            <person name="Johnson M."/>
            <person name="Bhonagiri V."/>
            <person name="Nash W.E."/>
            <person name="Mardis E.R."/>
            <person name="Wilson R.K."/>
        </authorList>
    </citation>
    <scope>NUCLEOTIDE SEQUENCE [LARGE SCALE GENOMIC DNA]</scope>
    <source>
        <strain evidence="2 3">DSM 20438</strain>
    </source>
</reference>
<protein>
    <recommendedName>
        <fullName evidence="4">Glucosyl transferase GtrII</fullName>
    </recommendedName>
</protein>
<organism evidence="2 3">
    <name type="scientific">Bifidobacterium pseudocatenulatum DSM 20438 = JCM 1200 = LMG 10505</name>
    <dbReference type="NCBI Taxonomy" id="547043"/>
    <lineage>
        <taxon>Bacteria</taxon>
        <taxon>Bacillati</taxon>
        <taxon>Actinomycetota</taxon>
        <taxon>Actinomycetes</taxon>
        <taxon>Bifidobacteriales</taxon>
        <taxon>Bifidobacteriaceae</taxon>
        <taxon>Bifidobacterium</taxon>
    </lineage>
</organism>
<feature type="transmembrane region" description="Helical" evidence="1">
    <location>
        <begin position="131"/>
        <end position="150"/>
    </location>
</feature>
<dbReference type="EMBL" id="ABXX02000005">
    <property type="protein sequence ID" value="EEG70113.1"/>
    <property type="molecule type" value="Genomic_DNA"/>
</dbReference>
<evidence type="ECO:0000313" key="2">
    <source>
        <dbReference type="EMBL" id="EEG70113.1"/>
    </source>
</evidence>
<feature type="transmembrane region" description="Helical" evidence="1">
    <location>
        <begin position="270"/>
        <end position="291"/>
    </location>
</feature>
<proteinExistence type="predicted"/>
<evidence type="ECO:0008006" key="4">
    <source>
        <dbReference type="Google" id="ProtNLM"/>
    </source>
</evidence>
<dbReference type="eggNOG" id="ENOG50319TX">
    <property type="taxonomic scope" value="Bacteria"/>
</dbReference>
<keyword evidence="1" id="KW-0812">Transmembrane</keyword>
<feature type="transmembrane region" description="Helical" evidence="1">
    <location>
        <begin position="67"/>
        <end position="93"/>
    </location>
</feature>
<feature type="transmembrane region" description="Helical" evidence="1">
    <location>
        <begin position="297"/>
        <end position="317"/>
    </location>
</feature>
<evidence type="ECO:0000313" key="3">
    <source>
        <dbReference type="Proteomes" id="UP000003875"/>
    </source>
</evidence>
<dbReference type="Proteomes" id="UP000003875">
    <property type="component" value="Unassembled WGS sequence"/>
</dbReference>
<reference evidence="2 3" key="1">
    <citation type="submission" date="2009-02" db="EMBL/GenBank/DDBJ databases">
        <title>Draft genome sequence of Bifidobacterium pseudocatenulatum (DSM 20438).</title>
        <authorList>
            <person name="Sudarsanam P."/>
            <person name="Ley R."/>
            <person name="Guruge J."/>
            <person name="Turnbaugh P.J."/>
            <person name="Mahowald M."/>
            <person name="Liep D."/>
            <person name="Gordon J."/>
        </authorList>
    </citation>
    <scope>NUCLEOTIDE SEQUENCE [LARGE SCALE GENOMIC DNA]</scope>
    <source>
        <strain evidence="2 3">DSM 20438</strain>
    </source>
</reference>
<name>C0BUR0_BIFPS</name>
<comment type="caution">
    <text evidence="2">The sequence shown here is derived from an EMBL/GenBank/DDBJ whole genome shotgun (WGS) entry which is preliminary data.</text>
</comment>
<keyword evidence="1" id="KW-0472">Membrane</keyword>
<keyword evidence="1" id="KW-1133">Transmembrane helix</keyword>
<feature type="transmembrane region" description="Helical" evidence="1">
    <location>
        <begin position="354"/>
        <end position="373"/>
    </location>
</feature>
<feature type="transmembrane region" description="Helical" evidence="1">
    <location>
        <begin position="329"/>
        <end position="348"/>
    </location>
</feature>
<feature type="transmembrane region" description="Helical" evidence="1">
    <location>
        <begin position="105"/>
        <end position="125"/>
    </location>
</feature>
<gene>
    <name evidence="2" type="ORF">BIFPSEUDO_04148</name>
</gene>